<feature type="transmembrane region" description="Helical" evidence="1">
    <location>
        <begin position="6"/>
        <end position="24"/>
    </location>
</feature>
<keyword evidence="3" id="KW-1185">Reference proteome</keyword>
<evidence type="ECO:0000256" key="1">
    <source>
        <dbReference type="SAM" id="Phobius"/>
    </source>
</evidence>
<keyword evidence="1" id="KW-1133">Transmembrane helix</keyword>
<dbReference type="RefSeq" id="WP_211630492.1">
    <property type="nucleotide sequence ID" value="NZ_CP073100.1"/>
</dbReference>
<gene>
    <name evidence="2" type="ORF">KBB96_15965</name>
</gene>
<proteinExistence type="predicted"/>
<protein>
    <submittedName>
        <fullName evidence="2">Uncharacterized protein</fullName>
    </submittedName>
</protein>
<keyword evidence="1" id="KW-0812">Transmembrane</keyword>
<dbReference type="Proteomes" id="UP000676169">
    <property type="component" value="Chromosome"/>
</dbReference>
<reference evidence="2" key="1">
    <citation type="submission" date="2021-04" db="EMBL/GenBank/DDBJ databases">
        <title>Luteolibacter sp. 32A isolated from the skin of an Anderson's salamander (Ambystoma andersonii).</title>
        <authorList>
            <person name="Spergser J."/>
            <person name="Busse H.-J."/>
        </authorList>
    </citation>
    <scope>NUCLEOTIDE SEQUENCE</scope>
    <source>
        <strain evidence="2">32A</strain>
    </source>
</reference>
<organism evidence="2 3">
    <name type="scientific">Luteolibacter ambystomatis</name>
    <dbReference type="NCBI Taxonomy" id="2824561"/>
    <lineage>
        <taxon>Bacteria</taxon>
        <taxon>Pseudomonadati</taxon>
        <taxon>Verrucomicrobiota</taxon>
        <taxon>Verrucomicrobiia</taxon>
        <taxon>Verrucomicrobiales</taxon>
        <taxon>Verrucomicrobiaceae</taxon>
        <taxon>Luteolibacter</taxon>
    </lineage>
</organism>
<dbReference type="KEGG" id="lamb:KBB96_15965"/>
<sequence length="202" mass="23241">MAHRAVLIKAAIVLVVLWGVVWGIRSWAGSRRTTMASVEREVAKANFEDWSDPSASHDPAEAARREKELRNIAGMVNRLDFRERQKTREQRPGERFYDKLDQREKEIFFDLTIRDTMETFVTAIDKMSPEQRKSFVEQALKDLESGRSKEDMERTRSIGNDLLEKASGEGMRAYYSKASAKTKLDLAPLVEAMSEAMREPQR</sequence>
<accession>A0A975G6Q7</accession>
<dbReference type="EMBL" id="CP073100">
    <property type="protein sequence ID" value="QUE50352.1"/>
    <property type="molecule type" value="Genomic_DNA"/>
</dbReference>
<name>A0A975G6Q7_9BACT</name>
<evidence type="ECO:0000313" key="3">
    <source>
        <dbReference type="Proteomes" id="UP000676169"/>
    </source>
</evidence>
<keyword evidence="1" id="KW-0472">Membrane</keyword>
<dbReference type="AlphaFoldDB" id="A0A975G6Q7"/>
<evidence type="ECO:0000313" key="2">
    <source>
        <dbReference type="EMBL" id="QUE50352.1"/>
    </source>
</evidence>